<comment type="pathway">
    <text evidence="2">Glycolipid biosynthesis; glycosylphosphatidylinositol-anchor biosynthesis.</text>
</comment>
<proteinExistence type="inferred from homology"/>
<dbReference type="OrthoDB" id="196709at2759"/>
<feature type="transmembrane region" description="Helical" evidence="8">
    <location>
        <begin position="221"/>
        <end position="241"/>
    </location>
</feature>
<evidence type="ECO:0000256" key="6">
    <source>
        <dbReference type="ARBA" id="ARBA00022989"/>
    </source>
</evidence>
<dbReference type="Pfam" id="PF06432">
    <property type="entry name" value="GPI2"/>
    <property type="match status" value="1"/>
</dbReference>
<keyword evidence="7 8" id="KW-0472">Membrane</keyword>
<evidence type="ECO:0000313" key="9">
    <source>
        <dbReference type="Proteomes" id="UP000829291"/>
    </source>
</evidence>
<comment type="subcellular location">
    <subcellularLocation>
        <location evidence="1">Membrane</location>
        <topology evidence="1">Multi-pass membrane protein</topology>
    </subcellularLocation>
</comment>
<keyword evidence="5 8" id="KW-0812">Transmembrane</keyword>
<dbReference type="RefSeq" id="XP_015509448.1">
    <property type="nucleotide sequence ID" value="XM_015653962.2"/>
</dbReference>
<feature type="transmembrane region" description="Helical" evidence="8">
    <location>
        <begin position="143"/>
        <end position="161"/>
    </location>
</feature>
<keyword evidence="9" id="KW-1185">Reference proteome</keyword>
<keyword evidence="6 8" id="KW-1133">Transmembrane helix</keyword>
<gene>
    <name evidence="10" type="primary">LOC107216702</name>
</gene>
<evidence type="ECO:0000256" key="4">
    <source>
        <dbReference type="ARBA" id="ARBA00022502"/>
    </source>
</evidence>
<dbReference type="GeneID" id="107216702"/>
<keyword evidence="4" id="KW-0337">GPI-anchor biosynthesis</keyword>
<evidence type="ECO:0000256" key="3">
    <source>
        <dbReference type="ARBA" id="ARBA00008321"/>
    </source>
</evidence>
<keyword evidence="10" id="KW-0808">Transferase</keyword>
<dbReference type="InterPro" id="IPR009450">
    <property type="entry name" value="Plno_GlcNAc_GPI2"/>
</dbReference>
<protein>
    <submittedName>
        <fullName evidence="10">Phosphatidylinositol N-acetylglucosaminyltransferase subunit C</fullName>
    </submittedName>
</protein>
<dbReference type="AlphaFoldDB" id="A0A6J0B766"/>
<dbReference type="CTD" id="38410"/>
<dbReference type="Proteomes" id="UP000829291">
    <property type="component" value="Chromosome 2"/>
</dbReference>
<feature type="transmembrane region" description="Helical" evidence="8">
    <location>
        <begin position="80"/>
        <end position="103"/>
    </location>
</feature>
<dbReference type="GO" id="GO:0000506">
    <property type="term" value="C:glycosylphosphatidylinositol-N-acetylglucosaminyltransferase (GPI-GnT) complex"/>
    <property type="evidence" value="ECO:0007669"/>
    <property type="project" value="TreeGrafter"/>
</dbReference>
<dbReference type="FunCoup" id="A0A6J0B766">
    <property type="interactions" value="1446"/>
</dbReference>
<evidence type="ECO:0000256" key="1">
    <source>
        <dbReference type="ARBA" id="ARBA00004141"/>
    </source>
</evidence>
<keyword evidence="10" id="KW-0328">Glycosyltransferase</keyword>
<accession>A0A6J0B766</accession>
<evidence type="ECO:0000256" key="7">
    <source>
        <dbReference type="ARBA" id="ARBA00023136"/>
    </source>
</evidence>
<dbReference type="PANTHER" id="PTHR12982:SF0">
    <property type="entry name" value="PHOSPHATIDYLINOSITOL N-ACETYLGLUCOSAMINYLTRANSFERASE SUBUNIT C"/>
    <property type="match status" value="1"/>
</dbReference>
<sequence length="309" mass="34870">MSYSMNDIPLESHLTQKRRMSHCELEAPVMNGKKTNGVVTRRWRKNLYETRGLPDNYTDSSFLEELRKNINPSNITTIEAISFAASVSVQLNIVILFVIVFVWLDNEWIAPNAIFVFSGILTLAGYFLHTFKKSDMLEKMSKDLRTVLIFLAFGYILSPILKTLTATVSTDTIYAMTIFMFLIHLIFSKYGSPQVSLSDSLSITSSIFGSLMLASRLVSPLHAFSLLTTAVLCFVLLPFVMFQIDGKVCITIVLSATTTYLLYVISSTISCVFIGVTIFLQLVCPLCYIRWQTYKENIYGPWDEAVITS</sequence>
<dbReference type="KEGG" id="nlo:107216702"/>
<evidence type="ECO:0000256" key="8">
    <source>
        <dbReference type="SAM" id="Phobius"/>
    </source>
</evidence>
<dbReference type="GO" id="GO:0006506">
    <property type="term" value="P:GPI anchor biosynthetic process"/>
    <property type="evidence" value="ECO:0007669"/>
    <property type="project" value="UniProtKB-UniPathway"/>
</dbReference>
<dbReference type="GO" id="GO:0016757">
    <property type="term" value="F:glycosyltransferase activity"/>
    <property type="evidence" value="ECO:0007669"/>
    <property type="project" value="UniProtKB-KW"/>
</dbReference>
<feature type="transmembrane region" description="Helical" evidence="8">
    <location>
        <begin position="173"/>
        <end position="190"/>
    </location>
</feature>
<dbReference type="InParanoid" id="A0A6J0B766"/>
<name>A0A6J0B766_NEOLC</name>
<feature type="transmembrane region" description="Helical" evidence="8">
    <location>
        <begin position="109"/>
        <end position="131"/>
    </location>
</feature>
<dbReference type="PANTHER" id="PTHR12982">
    <property type="entry name" value="PHOSPHATIDYLINOSITOL GLYCAN, CLASS C"/>
    <property type="match status" value="1"/>
</dbReference>
<reference evidence="10" key="1">
    <citation type="submission" date="2025-08" db="UniProtKB">
        <authorList>
            <consortium name="RefSeq"/>
        </authorList>
    </citation>
    <scope>IDENTIFICATION</scope>
    <source>
        <tissue evidence="10">Thorax and Abdomen</tissue>
    </source>
</reference>
<evidence type="ECO:0000313" key="10">
    <source>
        <dbReference type="RefSeq" id="XP_015509448.1"/>
    </source>
</evidence>
<dbReference type="UniPathway" id="UPA00196"/>
<evidence type="ECO:0000256" key="5">
    <source>
        <dbReference type="ARBA" id="ARBA00022692"/>
    </source>
</evidence>
<organism evidence="10">
    <name type="scientific">Neodiprion lecontei</name>
    <name type="common">Redheaded pine sawfly</name>
    <dbReference type="NCBI Taxonomy" id="441921"/>
    <lineage>
        <taxon>Eukaryota</taxon>
        <taxon>Metazoa</taxon>
        <taxon>Ecdysozoa</taxon>
        <taxon>Arthropoda</taxon>
        <taxon>Hexapoda</taxon>
        <taxon>Insecta</taxon>
        <taxon>Pterygota</taxon>
        <taxon>Neoptera</taxon>
        <taxon>Endopterygota</taxon>
        <taxon>Hymenoptera</taxon>
        <taxon>Tenthredinoidea</taxon>
        <taxon>Diprionidae</taxon>
        <taxon>Diprioninae</taxon>
        <taxon>Neodiprion</taxon>
    </lineage>
</organism>
<comment type="similarity">
    <text evidence="3">Belongs to the PIGC family.</text>
</comment>
<evidence type="ECO:0000256" key="2">
    <source>
        <dbReference type="ARBA" id="ARBA00004687"/>
    </source>
</evidence>
<dbReference type="PIRSF" id="PIRSF016104">
    <property type="entry name" value="GPI2"/>
    <property type="match status" value="1"/>
</dbReference>